<keyword evidence="6" id="KW-1185">Reference proteome</keyword>
<accession>A0A8J4D9U2</accession>
<evidence type="ECO:0000256" key="1">
    <source>
        <dbReference type="SAM" id="Coils"/>
    </source>
</evidence>
<protein>
    <submittedName>
        <fullName evidence="4">Uncharacterized protein</fullName>
    </submittedName>
</protein>
<feature type="region of interest" description="Disordered" evidence="2">
    <location>
        <begin position="536"/>
        <end position="581"/>
    </location>
</feature>
<sequence length="742" mass="81427">MDRDEVEGVKWDAWNRALASVAGILAVGGRRDDGALDQLYNIAVELREKLRYSQGRLRSLKQELSVTVAAARSERHEAMARLQELETEVARLAGAVQAQGTTLAARETVSQSQAAENDQLRRHIAALERQLQRSEEDRRVTIAERNDALRHMERMTQLLEESEGRVAEVQGEHNRLLGELVVTKGRLADMSSLETLYGAARDELQRLDKENLELKDMVAAGAVQLGRSRILEALGIPDNPATERSTATPLRRRSRPGTPGANTAIMSYGGSPGSVGLAALGPRLGSDRSRSAPRSRRGTSLPSGSISGPPSPPGMLQMSSPRAASRAHSLSHLQSHSQPPSVEDPVSEMAFLGPPSAAYPPDPENYLFYRVGGGYEPKVNPAQPTTPQPRASGWVPKDVVRLVQAFRHSYGLSLEWRFWEPLILMIDEVYRNRADSTLAAMKASQQEKLKAIKRQVRAALGYPSAVANGKISHLQRQLKSARKILAWSDRKGEQSLRQMAMKDYHLGYQLDRAVEENYTLRRSLQDLEQRYSHAIEGAAPSRVGPGRDITAPAGSGASPGRSTTLASSPNGAGAPSPQRSSSDLYAFALHSPQRMGSVASQQHLMSPKRPHEHEFERFHRISDRYLGGPPYPYPHAQPQPPAQPQPQLQAQRPRQSLNQLPHEAENGGLSPQRSFSQQRNSQYSDHPQQLLRSHSYSQGHSQSHNPLRALDGTSSRRTSTSALHGALGARTDGASVVGMSRT</sequence>
<feature type="coiled-coil region" evidence="1">
    <location>
        <begin position="43"/>
        <end position="217"/>
    </location>
</feature>
<dbReference type="Proteomes" id="UP000747110">
    <property type="component" value="Unassembled WGS sequence"/>
</dbReference>
<dbReference type="AlphaFoldDB" id="A0A8J4D9U2"/>
<evidence type="ECO:0000256" key="2">
    <source>
        <dbReference type="SAM" id="MobiDB-lite"/>
    </source>
</evidence>
<evidence type="ECO:0000313" key="4">
    <source>
        <dbReference type="EMBL" id="GIL95742.1"/>
    </source>
</evidence>
<feature type="region of interest" description="Disordered" evidence="2">
    <location>
        <begin position="236"/>
        <end position="347"/>
    </location>
</feature>
<evidence type="ECO:0000313" key="5">
    <source>
        <dbReference type="Proteomes" id="UP000722791"/>
    </source>
</evidence>
<feature type="compositionally biased region" description="Low complexity" evidence="2">
    <location>
        <begin position="319"/>
        <end position="341"/>
    </location>
</feature>
<dbReference type="EMBL" id="BNCQ01000002">
    <property type="protein sequence ID" value="GIL95742.1"/>
    <property type="molecule type" value="Genomic_DNA"/>
</dbReference>
<dbReference type="OrthoDB" id="538159at2759"/>
<feature type="region of interest" description="Disordered" evidence="2">
    <location>
        <begin position="623"/>
        <end position="742"/>
    </location>
</feature>
<dbReference type="EMBL" id="BNCP01000039">
    <property type="protein sequence ID" value="GIL87371.1"/>
    <property type="molecule type" value="Genomic_DNA"/>
</dbReference>
<feature type="compositionally biased region" description="Low complexity" evidence="2">
    <location>
        <begin position="645"/>
        <end position="655"/>
    </location>
</feature>
<feature type="compositionally biased region" description="Polar residues" evidence="2">
    <location>
        <begin position="669"/>
        <end position="692"/>
    </location>
</feature>
<evidence type="ECO:0000313" key="3">
    <source>
        <dbReference type="EMBL" id="GIL87371.1"/>
    </source>
</evidence>
<feature type="compositionally biased region" description="Polar residues" evidence="2">
    <location>
        <begin position="560"/>
        <end position="570"/>
    </location>
</feature>
<dbReference type="Proteomes" id="UP000722791">
    <property type="component" value="Unassembled WGS sequence"/>
</dbReference>
<comment type="caution">
    <text evidence="4">The sequence shown here is derived from an EMBL/GenBank/DDBJ whole genome shotgun (WGS) entry which is preliminary data.</text>
</comment>
<feature type="compositionally biased region" description="Low complexity" evidence="2">
    <location>
        <begin position="298"/>
        <end position="308"/>
    </location>
</feature>
<evidence type="ECO:0000313" key="6">
    <source>
        <dbReference type="Proteomes" id="UP000747110"/>
    </source>
</evidence>
<feature type="compositionally biased region" description="Pro residues" evidence="2">
    <location>
        <begin position="629"/>
        <end position="644"/>
    </location>
</feature>
<gene>
    <name evidence="3" type="ORF">Vretifemale_15499</name>
    <name evidence="4" type="ORF">Vretimale_1701</name>
</gene>
<feature type="compositionally biased region" description="Low complexity" evidence="2">
    <location>
        <begin position="693"/>
        <end position="704"/>
    </location>
</feature>
<keyword evidence="1" id="KW-0175">Coiled coil</keyword>
<reference evidence="4" key="1">
    <citation type="journal article" date="2021" name="Proc. Natl. Acad. Sci. U.S.A.">
        <title>Three genomes in the algal genus Volvox reveal the fate of a haploid sex-determining region after a transition to homothallism.</title>
        <authorList>
            <person name="Yamamoto K."/>
            <person name="Hamaji T."/>
            <person name="Kawai-Toyooka H."/>
            <person name="Matsuzaki R."/>
            <person name="Takahashi F."/>
            <person name="Nishimura Y."/>
            <person name="Kawachi M."/>
            <person name="Noguchi H."/>
            <person name="Minakuchi Y."/>
            <person name="Umen J.G."/>
            <person name="Toyoda A."/>
            <person name="Nozaki H."/>
        </authorList>
    </citation>
    <scope>NUCLEOTIDE SEQUENCE</scope>
    <source>
        <strain evidence="4">NIES-3785</strain>
        <strain evidence="3">NIES-3786</strain>
    </source>
</reference>
<feature type="compositionally biased region" description="Polar residues" evidence="2">
    <location>
        <begin position="712"/>
        <end position="722"/>
    </location>
</feature>
<organism evidence="4 5">
    <name type="scientific">Volvox reticuliferus</name>
    <dbReference type="NCBI Taxonomy" id="1737510"/>
    <lineage>
        <taxon>Eukaryota</taxon>
        <taxon>Viridiplantae</taxon>
        <taxon>Chlorophyta</taxon>
        <taxon>core chlorophytes</taxon>
        <taxon>Chlorophyceae</taxon>
        <taxon>CS clade</taxon>
        <taxon>Chlamydomonadales</taxon>
        <taxon>Volvocaceae</taxon>
        <taxon>Volvox</taxon>
    </lineage>
</organism>
<name>A0A8J4D9U2_9CHLO</name>
<proteinExistence type="predicted"/>